<feature type="domain" description="Aminoacyl-transfer RNA synthetases class-II family profile" evidence="10">
    <location>
        <begin position="5"/>
        <end position="455"/>
    </location>
</feature>
<dbReference type="GO" id="GO:0005737">
    <property type="term" value="C:cytoplasm"/>
    <property type="evidence" value="ECO:0007669"/>
    <property type="project" value="UniProtKB-SubCell"/>
</dbReference>
<keyword evidence="8" id="KW-0030">Aminoacyl-tRNA synthetase</keyword>
<keyword evidence="6" id="KW-0067">ATP-binding</keyword>
<dbReference type="PANTHER" id="PTHR10745">
    <property type="entry name" value="GLYCYL-TRNA SYNTHETASE/DNA POLYMERASE SUBUNIT GAMMA-2"/>
    <property type="match status" value="1"/>
</dbReference>
<evidence type="ECO:0000256" key="2">
    <source>
        <dbReference type="ARBA" id="ARBA00008226"/>
    </source>
</evidence>
<evidence type="ECO:0000256" key="8">
    <source>
        <dbReference type="ARBA" id="ARBA00023146"/>
    </source>
</evidence>
<gene>
    <name evidence="11" type="ORF">A3207_00415</name>
</gene>
<evidence type="ECO:0000256" key="5">
    <source>
        <dbReference type="ARBA" id="ARBA00022741"/>
    </source>
</evidence>
<name>A0A8J8PFH0_9ARCH</name>
<dbReference type="SUPFAM" id="SSF55681">
    <property type="entry name" value="Class II aaRS and biotin synthetases"/>
    <property type="match status" value="1"/>
</dbReference>
<evidence type="ECO:0000313" key="12">
    <source>
        <dbReference type="Proteomes" id="UP000752814"/>
    </source>
</evidence>
<sequence length="569" mass="64331">MDSSDILSLCKRRGFLFPSYEIYGGVAGMYDYGPLGSTLKNNIMEVWRRLYTLGEGFIEIDSETVGPEIVFKASGHVDEFADKMVKCTACDEAFRADHLVKGLHPNPDTLDEAALDKLIKENNVVCPTCKGVLSSVEEFNLMFKTTIGPGSGRTGYLRPETAQGIFVNFPNLYRYNREKLPLGVIQTGRGYRNEISPRQGIIRLREFNMMECELFVDPEDKTWPRFEDIKDEILTLHAADGRDLKISVEDAVNQKIICNEVLAYFVWLTQAFLTSVGIDREKLRFRQHEHDEMAHYASDCWDAEVMLSYGWTEIVGIADRGCWDLSRHAQFSSSDMTAFKRFETPKEIDKDVIKPKYGALGPKFKNQAKAIGAAMEETDPSSIKDGIVSVTVDGESYSLGTEFYDIGRMKVTVTGERVTPHVIEPSHGLDRIIYSVLEHSYYVRDKEDQTVLKLPSAVAPIKVGVFPLMPKEDLEKVAKQIDMDIRYSGIESYYDSTGSIGKRYARMDEVGTPWCITVDYQTLEDGTVTLRERDSTEQIRIEYMGAAEIINAVLCGADFKKFEVILDKN</sequence>
<reference evidence="11" key="1">
    <citation type="submission" date="2016-03" db="EMBL/GenBank/DDBJ databases">
        <authorList>
            <person name="Borrel G."/>
            <person name="Mccann A."/>
            <person name="O'Toole P.W."/>
        </authorList>
    </citation>
    <scope>NUCLEOTIDE SEQUENCE</scope>
    <source>
        <strain evidence="11">183</strain>
    </source>
</reference>
<evidence type="ECO:0000259" key="10">
    <source>
        <dbReference type="PROSITE" id="PS50862"/>
    </source>
</evidence>
<dbReference type="GO" id="GO:0006426">
    <property type="term" value="P:glycyl-tRNA aminoacylation"/>
    <property type="evidence" value="ECO:0007669"/>
    <property type="project" value="InterPro"/>
</dbReference>
<dbReference type="GO" id="GO:0005524">
    <property type="term" value="F:ATP binding"/>
    <property type="evidence" value="ECO:0007669"/>
    <property type="project" value="UniProtKB-KW"/>
</dbReference>
<keyword evidence="5" id="KW-0547">Nucleotide-binding</keyword>
<keyword evidence="4 11" id="KW-0436">Ligase</keyword>
<proteinExistence type="inferred from homology"/>
<dbReference type="EC" id="6.1.1.14" evidence="3"/>
<dbReference type="PROSITE" id="PS50862">
    <property type="entry name" value="AA_TRNA_LIGASE_II"/>
    <property type="match status" value="1"/>
</dbReference>
<dbReference type="GO" id="GO:0004820">
    <property type="term" value="F:glycine-tRNA ligase activity"/>
    <property type="evidence" value="ECO:0007669"/>
    <property type="project" value="UniProtKB-EC"/>
</dbReference>
<evidence type="ECO:0000256" key="4">
    <source>
        <dbReference type="ARBA" id="ARBA00022598"/>
    </source>
</evidence>
<comment type="similarity">
    <text evidence="2">Belongs to the class-II aminoacyl-tRNA synthetase family.</text>
</comment>
<protein>
    <recommendedName>
        <fullName evidence="3">glycine--tRNA ligase</fullName>
        <ecNumber evidence="3">6.1.1.14</ecNumber>
    </recommendedName>
    <alternativeName>
        <fullName evidence="9">Diadenosine tetraphosphate synthetase</fullName>
    </alternativeName>
</protein>
<evidence type="ECO:0000256" key="1">
    <source>
        <dbReference type="ARBA" id="ARBA00004496"/>
    </source>
</evidence>
<organism evidence="11 12">
    <name type="scientific">Candidatus Methanomassiliicoccus intestinalis</name>
    <dbReference type="NCBI Taxonomy" id="1406512"/>
    <lineage>
        <taxon>Archaea</taxon>
        <taxon>Methanobacteriati</taxon>
        <taxon>Thermoplasmatota</taxon>
        <taxon>Thermoplasmata</taxon>
        <taxon>Methanomassiliicoccales</taxon>
        <taxon>Methanomassiliicoccaceae</taxon>
        <taxon>Methanomassiliicoccus</taxon>
    </lineage>
</organism>
<dbReference type="InterPro" id="IPR002315">
    <property type="entry name" value="tRNA-synt_gly"/>
</dbReference>
<dbReference type="InterPro" id="IPR033731">
    <property type="entry name" value="GlyRS-like_core"/>
</dbReference>
<evidence type="ECO:0000256" key="7">
    <source>
        <dbReference type="ARBA" id="ARBA00022917"/>
    </source>
</evidence>
<dbReference type="NCBIfam" id="NF003211">
    <property type="entry name" value="PRK04173.1"/>
    <property type="match status" value="1"/>
</dbReference>
<comment type="subcellular location">
    <subcellularLocation>
        <location evidence="1">Cytoplasm</location>
    </subcellularLocation>
</comment>
<dbReference type="Gene3D" id="3.30.930.10">
    <property type="entry name" value="Bira Bifunctional Protein, Domain 2"/>
    <property type="match status" value="3"/>
</dbReference>
<dbReference type="InterPro" id="IPR045864">
    <property type="entry name" value="aa-tRNA-synth_II/BPL/LPL"/>
</dbReference>
<dbReference type="InterPro" id="IPR004154">
    <property type="entry name" value="Anticodon-bd"/>
</dbReference>
<evidence type="ECO:0000256" key="6">
    <source>
        <dbReference type="ARBA" id="ARBA00022840"/>
    </source>
</evidence>
<dbReference type="Pfam" id="PF03129">
    <property type="entry name" value="HGTP_anticodon"/>
    <property type="match status" value="1"/>
</dbReference>
<evidence type="ECO:0000313" key="11">
    <source>
        <dbReference type="EMBL" id="TQS84895.1"/>
    </source>
</evidence>
<dbReference type="Proteomes" id="UP000752814">
    <property type="component" value="Unassembled WGS sequence"/>
</dbReference>
<dbReference type="CDD" id="cd00858">
    <property type="entry name" value="GlyRS_anticodon"/>
    <property type="match status" value="1"/>
</dbReference>
<dbReference type="InterPro" id="IPR002314">
    <property type="entry name" value="aa-tRNA-synt_IIb"/>
</dbReference>
<dbReference type="Pfam" id="PF00587">
    <property type="entry name" value="tRNA-synt_2b"/>
    <property type="match status" value="1"/>
</dbReference>
<dbReference type="InterPro" id="IPR036621">
    <property type="entry name" value="Anticodon-bd_dom_sf"/>
</dbReference>
<evidence type="ECO:0000256" key="9">
    <source>
        <dbReference type="ARBA" id="ARBA00030057"/>
    </source>
</evidence>
<dbReference type="EMBL" id="LVVT01000001">
    <property type="protein sequence ID" value="TQS84895.1"/>
    <property type="molecule type" value="Genomic_DNA"/>
</dbReference>
<keyword evidence="7" id="KW-0648">Protein biosynthesis</keyword>
<dbReference type="InterPro" id="IPR027031">
    <property type="entry name" value="Gly-tRNA_synthase/POLG2"/>
</dbReference>
<dbReference type="NCBIfam" id="TIGR00389">
    <property type="entry name" value="glyS_dimeric"/>
    <property type="match status" value="1"/>
</dbReference>
<dbReference type="SUPFAM" id="SSF52954">
    <property type="entry name" value="Class II aaRS ABD-related"/>
    <property type="match status" value="1"/>
</dbReference>
<dbReference type="PRINTS" id="PR01043">
    <property type="entry name" value="TRNASYNTHGLY"/>
</dbReference>
<evidence type="ECO:0000256" key="3">
    <source>
        <dbReference type="ARBA" id="ARBA00012829"/>
    </source>
</evidence>
<dbReference type="InterPro" id="IPR006195">
    <property type="entry name" value="aa-tRNA-synth_II"/>
</dbReference>
<dbReference type="Gene3D" id="3.40.50.800">
    <property type="entry name" value="Anticodon-binding domain"/>
    <property type="match status" value="1"/>
</dbReference>
<comment type="caution">
    <text evidence="11">The sequence shown here is derived from an EMBL/GenBank/DDBJ whole genome shotgun (WGS) entry which is preliminary data.</text>
</comment>
<dbReference type="CDD" id="cd00774">
    <property type="entry name" value="GlyRS-like_core"/>
    <property type="match status" value="1"/>
</dbReference>
<accession>A0A8J8PFH0</accession>
<dbReference type="AlphaFoldDB" id="A0A8J8PFH0"/>
<dbReference type="PANTHER" id="PTHR10745:SF0">
    <property type="entry name" value="GLYCINE--TRNA LIGASE"/>
    <property type="match status" value="1"/>
</dbReference>